<dbReference type="EMBL" id="VYKL01000041">
    <property type="protein sequence ID" value="KAA9015528.1"/>
    <property type="molecule type" value="Genomic_DNA"/>
</dbReference>
<dbReference type="Pfam" id="PF00534">
    <property type="entry name" value="Glycos_transf_1"/>
    <property type="match status" value="1"/>
</dbReference>
<reference evidence="3 4" key="1">
    <citation type="submission" date="2019-09" db="EMBL/GenBank/DDBJ databases">
        <title>Whole genome sequences of isolates from the Mars Exploration Rovers.</title>
        <authorList>
            <person name="Seuylemezian A."/>
            <person name="Vaishampayan P."/>
        </authorList>
    </citation>
    <scope>NUCLEOTIDE SEQUENCE [LARGE SCALE GENOMIC DNA]</scope>
    <source>
        <strain evidence="3 4">MER_TA_151</strain>
    </source>
</reference>
<dbReference type="Proteomes" id="UP000326671">
    <property type="component" value="Unassembled WGS sequence"/>
</dbReference>
<dbReference type="PANTHER" id="PTHR45947:SF3">
    <property type="entry name" value="SULFOQUINOVOSYL TRANSFERASE SQD2"/>
    <property type="match status" value="1"/>
</dbReference>
<dbReference type="SUPFAM" id="SSF53756">
    <property type="entry name" value="UDP-Glycosyltransferase/glycogen phosphorylase"/>
    <property type="match status" value="1"/>
</dbReference>
<evidence type="ECO:0000313" key="3">
    <source>
        <dbReference type="EMBL" id="KAA9015528.1"/>
    </source>
</evidence>
<dbReference type="AlphaFoldDB" id="A0A5J5H6H4"/>
<feature type="domain" description="Glycosyltransferase subfamily 4-like N-terminal" evidence="2">
    <location>
        <begin position="13"/>
        <end position="155"/>
    </location>
</feature>
<dbReference type="PANTHER" id="PTHR45947">
    <property type="entry name" value="SULFOQUINOVOSYL TRANSFERASE SQD2"/>
    <property type="match status" value="1"/>
</dbReference>
<dbReference type="InterPro" id="IPR050194">
    <property type="entry name" value="Glycosyltransferase_grp1"/>
</dbReference>
<dbReference type="Pfam" id="PF13439">
    <property type="entry name" value="Glyco_transf_4"/>
    <property type="match status" value="1"/>
</dbReference>
<comment type="caution">
    <text evidence="3">The sequence shown here is derived from an EMBL/GenBank/DDBJ whole genome shotgun (WGS) entry which is preliminary data.</text>
</comment>
<keyword evidence="4" id="KW-1185">Reference proteome</keyword>
<dbReference type="Gene3D" id="3.40.50.2000">
    <property type="entry name" value="Glycogen Phosphorylase B"/>
    <property type="match status" value="2"/>
</dbReference>
<dbReference type="InterPro" id="IPR001296">
    <property type="entry name" value="Glyco_trans_1"/>
</dbReference>
<proteinExistence type="predicted"/>
<protein>
    <submittedName>
        <fullName evidence="3">Glycosyltransferase family 4 protein</fullName>
    </submittedName>
</protein>
<dbReference type="InterPro" id="IPR028098">
    <property type="entry name" value="Glyco_trans_4-like_N"/>
</dbReference>
<evidence type="ECO:0000259" key="2">
    <source>
        <dbReference type="Pfam" id="PF13439"/>
    </source>
</evidence>
<organism evidence="3 4">
    <name type="scientific">Niallia endozanthoxylica</name>
    <dbReference type="NCBI Taxonomy" id="2036016"/>
    <lineage>
        <taxon>Bacteria</taxon>
        <taxon>Bacillati</taxon>
        <taxon>Bacillota</taxon>
        <taxon>Bacilli</taxon>
        <taxon>Bacillales</taxon>
        <taxon>Bacillaceae</taxon>
        <taxon>Niallia</taxon>
    </lineage>
</organism>
<feature type="domain" description="Glycosyl transferase family 1" evidence="1">
    <location>
        <begin position="169"/>
        <end position="332"/>
    </location>
</feature>
<gene>
    <name evidence="3" type="ORF">F4V44_22760</name>
</gene>
<accession>A0A5J5H6H4</accession>
<evidence type="ECO:0000313" key="4">
    <source>
        <dbReference type="Proteomes" id="UP000326671"/>
    </source>
</evidence>
<dbReference type="OrthoDB" id="9797829at2"/>
<dbReference type="GO" id="GO:0016757">
    <property type="term" value="F:glycosyltransferase activity"/>
    <property type="evidence" value="ECO:0007669"/>
    <property type="project" value="InterPro"/>
</dbReference>
<keyword evidence="3" id="KW-0808">Transferase</keyword>
<sequence length="355" mass="38905">MYPTSKYKSFGIFVKNQVDALKKRGLHIEVLAVTNPNSGKVNVIKKYSAWLIQTMSKLLSKGKAYHVVHAHYVFPSGFLGLLFKKLFRTRLIVTAHGGDIDKMAKKSKRLHDLTQTILHNADHVIAVGNELHHQITNHFQVDSNKVSIINMGVNRQVFKPQEKAAAKAACGLSSNQKSILFVGNLLEQKGLMELVDSISLIKANQPVNLYIIGAEKDAGFKQKLETKMTQAQLGNAIRFLGTKNQSEIALWMSAADCLVLPSHIEGFGLVALEAMACGTPVIGTNVGGLKALLSDGAGVIVPVKNAEELAKAILHVLSSEETRTNLIRNGFKKAEENDQERMLNQVIEVYFPTGG</sequence>
<evidence type="ECO:0000259" key="1">
    <source>
        <dbReference type="Pfam" id="PF00534"/>
    </source>
</evidence>
<name>A0A5J5H6H4_9BACI</name>